<sequence>MKILIIAPINSIHTIRWINGLVNHVDELHIASSHKLIDKIDDRIIFHKLKYKAPLGYLLNYNRLRRIIEKQNYDLIHTHFLSGYGTLSFLSVNIKKNRHILSMWGSDIYDFPNKSFLHKELIWRVTKNATVLTSTSNVMKEQYLKLYNYPKEKIKVVPFGVDIDLFTGKAKENSDKYTIGIAKNIETKYGIQYLIEGFKILNDKYHDAELHIIGDGSLLNEMKNLSKSLGVDENVIFHGRVRNELLPKYMYSWDVCVIPSIMDSESFGVSAVEASACSLPVIASNVGGLPEVVQNDKSGIIIPAKNSQAIADELEYLYLNPDILKKMGLAGRKIVEDKYNWDNNVKEMYHIYLETIKNQIKS</sequence>
<gene>
    <name evidence="3" type="ORF">JM658_08600</name>
</gene>
<reference evidence="3 4" key="1">
    <citation type="submission" date="2021-01" db="EMBL/GenBank/DDBJ databases">
        <title>Genome sequencing of Joostella atrarenae M1-2 (= KCTC 23194).</title>
        <authorList>
            <person name="Zakaria M.R."/>
            <person name="Lam M.Q."/>
            <person name="Chong C.S."/>
        </authorList>
    </citation>
    <scope>NUCLEOTIDE SEQUENCE [LARGE SCALE GENOMIC DNA]</scope>
    <source>
        <strain evidence="3 4">M1-2</strain>
    </source>
</reference>
<dbReference type="Gene3D" id="3.40.50.2000">
    <property type="entry name" value="Glycogen Phosphorylase B"/>
    <property type="match status" value="2"/>
</dbReference>
<feature type="domain" description="Glycosyltransferase subfamily 4-like N-terminal" evidence="2">
    <location>
        <begin position="2"/>
        <end position="136"/>
    </location>
</feature>
<dbReference type="Pfam" id="PF13477">
    <property type="entry name" value="Glyco_trans_4_2"/>
    <property type="match status" value="1"/>
</dbReference>
<dbReference type="EMBL" id="JAETXX010000004">
    <property type="protein sequence ID" value="MCF8714887.1"/>
    <property type="molecule type" value="Genomic_DNA"/>
</dbReference>
<protein>
    <submittedName>
        <fullName evidence="3">Glycosyltransferase</fullName>
    </submittedName>
</protein>
<evidence type="ECO:0000259" key="2">
    <source>
        <dbReference type="Pfam" id="PF13477"/>
    </source>
</evidence>
<dbReference type="PANTHER" id="PTHR12526:SF638">
    <property type="entry name" value="SPORE COAT PROTEIN SA"/>
    <property type="match status" value="1"/>
</dbReference>
<name>A0ABS9J376_9FLAO</name>
<dbReference type="RefSeq" id="WP_236958854.1">
    <property type="nucleotide sequence ID" value="NZ_JAETXX010000004.1"/>
</dbReference>
<evidence type="ECO:0000313" key="3">
    <source>
        <dbReference type="EMBL" id="MCF8714887.1"/>
    </source>
</evidence>
<evidence type="ECO:0000313" key="4">
    <source>
        <dbReference type="Proteomes" id="UP000829517"/>
    </source>
</evidence>
<dbReference type="InterPro" id="IPR028098">
    <property type="entry name" value="Glyco_trans_4-like_N"/>
</dbReference>
<dbReference type="Proteomes" id="UP000829517">
    <property type="component" value="Unassembled WGS sequence"/>
</dbReference>
<proteinExistence type="predicted"/>
<dbReference type="InterPro" id="IPR001296">
    <property type="entry name" value="Glyco_trans_1"/>
</dbReference>
<evidence type="ECO:0000259" key="1">
    <source>
        <dbReference type="Pfam" id="PF00534"/>
    </source>
</evidence>
<dbReference type="SUPFAM" id="SSF53756">
    <property type="entry name" value="UDP-Glycosyltransferase/glycogen phosphorylase"/>
    <property type="match status" value="1"/>
</dbReference>
<feature type="domain" description="Glycosyl transferase family 1" evidence="1">
    <location>
        <begin position="169"/>
        <end position="333"/>
    </location>
</feature>
<accession>A0ABS9J376</accession>
<comment type="caution">
    <text evidence="3">The sequence shown here is derived from an EMBL/GenBank/DDBJ whole genome shotgun (WGS) entry which is preliminary data.</text>
</comment>
<organism evidence="3 4">
    <name type="scientific">Joostella atrarenae</name>
    <dbReference type="NCBI Taxonomy" id="679257"/>
    <lineage>
        <taxon>Bacteria</taxon>
        <taxon>Pseudomonadati</taxon>
        <taxon>Bacteroidota</taxon>
        <taxon>Flavobacteriia</taxon>
        <taxon>Flavobacteriales</taxon>
        <taxon>Flavobacteriaceae</taxon>
        <taxon>Joostella</taxon>
    </lineage>
</organism>
<keyword evidence="4" id="KW-1185">Reference proteome</keyword>
<dbReference type="Pfam" id="PF00534">
    <property type="entry name" value="Glycos_transf_1"/>
    <property type="match status" value="1"/>
</dbReference>
<dbReference type="PANTHER" id="PTHR12526">
    <property type="entry name" value="GLYCOSYLTRANSFERASE"/>
    <property type="match status" value="1"/>
</dbReference>